<sequence>MIRFLIIMVLVVVGDQLSKLWILENFALYESTVVIPGFFNLTFLRNSGAAFGMLSDMPLLWRQIFFISIAVVALVALIVMQRKMGRENIWYTLALSFIGGGAVGNVIDRVRDGSVVDFLDVYIGKYHWPAFNVADSGICVGVTIFLLLQVFEGDGKQEEKLE</sequence>
<keyword evidence="4 9" id="KW-0812">Transmembrane</keyword>
<proteinExistence type="inferred from homology"/>
<dbReference type="HAMAP" id="MF_00161">
    <property type="entry name" value="LspA"/>
    <property type="match status" value="1"/>
</dbReference>
<dbReference type="Pfam" id="PF01252">
    <property type="entry name" value="Peptidase_A8"/>
    <property type="match status" value="1"/>
</dbReference>
<feature type="transmembrane region" description="Helical" evidence="9">
    <location>
        <begin position="20"/>
        <end position="39"/>
    </location>
</feature>
<comment type="similarity">
    <text evidence="1 9 11">Belongs to the peptidase A8 family.</text>
</comment>
<evidence type="ECO:0000256" key="7">
    <source>
        <dbReference type="ARBA" id="ARBA00022989"/>
    </source>
</evidence>
<comment type="pathway">
    <text evidence="9">Protein modification; lipoprotein biosynthesis (signal peptide cleavage).</text>
</comment>
<keyword evidence="13" id="KW-1185">Reference proteome</keyword>
<evidence type="ECO:0000313" key="12">
    <source>
        <dbReference type="EMBL" id="RWX46749.1"/>
    </source>
</evidence>
<accession>A0A3S3SNQ5</accession>
<evidence type="ECO:0000256" key="11">
    <source>
        <dbReference type="RuleBase" id="RU004181"/>
    </source>
</evidence>
<keyword evidence="6 9" id="KW-0378">Hydrolase</keyword>
<dbReference type="GO" id="GO:0006508">
    <property type="term" value="P:proteolysis"/>
    <property type="evidence" value="ECO:0007669"/>
    <property type="project" value="UniProtKB-KW"/>
</dbReference>
<comment type="caution">
    <text evidence="12">The sequence shown here is derived from an EMBL/GenBank/DDBJ whole genome shotgun (WGS) entry which is preliminary data.</text>
</comment>
<comment type="function">
    <text evidence="9 10">This protein specifically catalyzes the removal of signal peptides from prolipoproteins.</text>
</comment>
<dbReference type="Proteomes" id="UP000287853">
    <property type="component" value="Unassembled WGS sequence"/>
</dbReference>
<dbReference type="EC" id="3.4.23.36" evidence="9"/>
<feature type="transmembrane region" description="Helical" evidence="9">
    <location>
        <begin position="127"/>
        <end position="151"/>
    </location>
</feature>
<comment type="catalytic activity">
    <reaction evidence="9 10">
        <text>Release of signal peptides from bacterial membrane prolipoproteins. Hydrolyzes -Xaa-Yaa-Zaa-|-(S,diacylglyceryl)Cys-, in which Xaa is hydrophobic (preferably Leu), and Yaa (Ala or Ser) and Zaa (Gly or Ala) have small, neutral side chains.</text>
        <dbReference type="EC" id="3.4.23.36"/>
    </reaction>
</comment>
<evidence type="ECO:0000256" key="8">
    <source>
        <dbReference type="ARBA" id="ARBA00023136"/>
    </source>
</evidence>
<gene>
    <name evidence="9" type="primary">lspA</name>
    <name evidence="12" type="ORF">H206_02287</name>
</gene>
<keyword evidence="7 9" id="KW-1133">Transmembrane helix</keyword>
<keyword evidence="5 9" id="KW-0064">Aspartyl protease</keyword>
<evidence type="ECO:0000256" key="1">
    <source>
        <dbReference type="ARBA" id="ARBA00006139"/>
    </source>
</evidence>
<dbReference type="PANTHER" id="PTHR33695">
    <property type="entry name" value="LIPOPROTEIN SIGNAL PEPTIDASE"/>
    <property type="match status" value="1"/>
</dbReference>
<keyword evidence="8 9" id="KW-0472">Membrane</keyword>
<reference evidence="12 13" key="1">
    <citation type="submission" date="2017-01" db="EMBL/GenBank/DDBJ databases">
        <title>The cable genome- insights into the physiology and evolution of filamentous bacteria capable of sulfide oxidation via long distance electron transfer.</title>
        <authorList>
            <person name="Schreiber L."/>
            <person name="Bjerg J.T."/>
            <person name="Boggild A."/>
            <person name="Van De Vossenberg J."/>
            <person name="Meysman F."/>
            <person name="Nielsen L.P."/>
            <person name="Schramm A."/>
            <person name="Kjeldsen K.U."/>
        </authorList>
    </citation>
    <scope>NUCLEOTIDE SEQUENCE [LARGE SCALE GENOMIC DNA]</scope>
    <source>
        <strain evidence="12">MCF</strain>
    </source>
</reference>
<evidence type="ECO:0000256" key="10">
    <source>
        <dbReference type="RuleBase" id="RU000594"/>
    </source>
</evidence>
<keyword evidence="2 9" id="KW-1003">Cell membrane</keyword>
<organism evidence="12 13">
    <name type="scientific">Candidatus Electrothrix aarhusensis</name>
    <dbReference type="NCBI Taxonomy" id="1859131"/>
    <lineage>
        <taxon>Bacteria</taxon>
        <taxon>Pseudomonadati</taxon>
        <taxon>Thermodesulfobacteriota</taxon>
        <taxon>Desulfobulbia</taxon>
        <taxon>Desulfobulbales</taxon>
        <taxon>Desulfobulbaceae</taxon>
        <taxon>Candidatus Electrothrix</taxon>
    </lineage>
</organism>
<dbReference type="AlphaFoldDB" id="A0A3S3SNQ5"/>
<dbReference type="EMBL" id="MTKO01000052">
    <property type="protein sequence ID" value="RWX46749.1"/>
    <property type="molecule type" value="Genomic_DNA"/>
</dbReference>
<evidence type="ECO:0000256" key="6">
    <source>
        <dbReference type="ARBA" id="ARBA00022801"/>
    </source>
</evidence>
<dbReference type="GO" id="GO:0004190">
    <property type="term" value="F:aspartic-type endopeptidase activity"/>
    <property type="evidence" value="ECO:0007669"/>
    <property type="project" value="UniProtKB-UniRule"/>
</dbReference>
<evidence type="ECO:0000256" key="9">
    <source>
        <dbReference type="HAMAP-Rule" id="MF_00161"/>
    </source>
</evidence>
<evidence type="ECO:0000256" key="5">
    <source>
        <dbReference type="ARBA" id="ARBA00022750"/>
    </source>
</evidence>
<evidence type="ECO:0000313" key="13">
    <source>
        <dbReference type="Proteomes" id="UP000287853"/>
    </source>
</evidence>
<feature type="transmembrane region" description="Helical" evidence="9">
    <location>
        <begin position="89"/>
        <end position="107"/>
    </location>
</feature>
<feature type="transmembrane region" description="Helical" evidence="9">
    <location>
        <begin position="59"/>
        <end position="80"/>
    </location>
</feature>
<dbReference type="PRINTS" id="PR00781">
    <property type="entry name" value="LIPOSIGPTASE"/>
</dbReference>
<feature type="active site" evidence="9">
    <location>
        <position position="135"/>
    </location>
</feature>
<dbReference type="UniPathway" id="UPA00665"/>
<keyword evidence="3 9" id="KW-0645">Protease</keyword>
<name>A0A3S3SNQ5_9BACT</name>
<comment type="subcellular location">
    <subcellularLocation>
        <location evidence="9">Cell membrane</location>
        <topology evidence="9">Multi-pass membrane protein</topology>
    </subcellularLocation>
</comment>
<evidence type="ECO:0000256" key="3">
    <source>
        <dbReference type="ARBA" id="ARBA00022670"/>
    </source>
</evidence>
<dbReference type="NCBIfam" id="TIGR00077">
    <property type="entry name" value="lspA"/>
    <property type="match status" value="1"/>
</dbReference>
<dbReference type="PANTHER" id="PTHR33695:SF1">
    <property type="entry name" value="LIPOPROTEIN SIGNAL PEPTIDASE"/>
    <property type="match status" value="1"/>
</dbReference>
<protein>
    <recommendedName>
        <fullName evidence="9">Lipoprotein signal peptidase</fullName>
        <ecNumber evidence="9">3.4.23.36</ecNumber>
    </recommendedName>
    <alternativeName>
        <fullName evidence="9">Prolipoprotein signal peptidase</fullName>
    </alternativeName>
    <alternativeName>
        <fullName evidence="9">Signal peptidase II</fullName>
        <shortName evidence="9">SPase II</shortName>
    </alternativeName>
</protein>
<dbReference type="PROSITE" id="PS00855">
    <property type="entry name" value="SPASE_II"/>
    <property type="match status" value="1"/>
</dbReference>
<dbReference type="GO" id="GO:0005886">
    <property type="term" value="C:plasma membrane"/>
    <property type="evidence" value="ECO:0007669"/>
    <property type="project" value="UniProtKB-SubCell"/>
</dbReference>
<evidence type="ECO:0000256" key="4">
    <source>
        <dbReference type="ARBA" id="ARBA00022692"/>
    </source>
</evidence>
<evidence type="ECO:0000256" key="2">
    <source>
        <dbReference type="ARBA" id="ARBA00022475"/>
    </source>
</evidence>
<feature type="active site" evidence="9">
    <location>
        <position position="117"/>
    </location>
</feature>
<dbReference type="InterPro" id="IPR001872">
    <property type="entry name" value="Peptidase_A8"/>
</dbReference>